<evidence type="ECO:0000313" key="3">
    <source>
        <dbReference type="Proteomes" id="UP001215280"/>
    </source>
</evidence>
<accession>A0AAD7HAI3</accession>
<dbReference type="AlphaFoldDB" id="A0AAD7HAI3"/>
<keyword evidence="3" id="KW-1185">Reference proteome</keyword>
<comment type="caution">
    <text evidence="2">The sequence shown here is derived from an EMBL/GenBank/DDBJ whole genome shotgun (WGS) entry which is preliminary data.</text>
</comment>
<evidence type="ECO:0000256" key="1">
    <source>
        <dbReference type="SAM" id="MobiDB-lite"/>
    </source>
</evidence>
<sequence length="527" mass="56907">MPALTRTRSLTPSAPTPQWRRGSPQARFSGRLETLRNAGLILVVSSSQVPHLQSPLNLEAPSQSSALTLCAALPALCLGLGVVPVRCHVVCTVVPHPPHPSLTLQAFFVDVVSRRRHVISGVSDLYLNLRSSPSWTSTTLPPWRRLDVPRSLSDSPASHIFMCRSIAAPMPPPYEFVTEKQNGPRHDIRLPARASTVGPPALRTRYAATMPPFPPPVYVDRPPILSFARHAIVRRRGRLDHGLALDSRAGMGFKIARRRCSSLLPAHDARAVLCASPAGNTPAPDAGDTPGVLATIMLGALEASRNTGANPRHILLPNSPPGIASQHQATLPMLFLNPPRCSSCPPHKAGRRFRPMIPSASFSDQHPPHLDAVCVFGRCRCWSLPRHHASIASTLLAHFSFTSSSGVVHASCVPILPPSRHFAWGQLVGTSFILVVLTIFGSSRTIHLRATIALVPLPTSLSLSSFRFKMSKRRCESRAREALKSLSSCGSSEAAKTWPNVSGAADIPRPERLTRTTLCAQSTGQGM</sequence>
<feature type="region of interest" description="Disordered" evidence="1">
    <location>
        <begin position="1"/>
        <end position="24"/>
    </location>
</feature>
<feature type="compositionally biased region" description="Polar residues" evidence="1">
    <location>
        <begin position="1"/>
        <end position="13"/>
    </location>
</feature>
<organism evidence="2 3">
    <name type="scientific">Mycena maculata</name>
    <dbReference type="NCBI Taxonomy" id="230809"/>
    <lineage>
        <taxon>Eukaryota</taxon>
        <taxon>Fungi</taxon>
        <taxon>Dikarya</taxon>
        <taxon>Basidiomycota</taxon>
        <taxon>Agaricomycotina</taxon>
        <taxon>Agaricomycetes</taxon>
        <taxon>Agaricomycetidae</taxon>
        <taxon>Agaricales</taxon>
        <taxon>Marasmiineae</taxon>
        <taxon>Mycenaceae</taxon>
        <taxon>Mycena</taxon>
    </lineage>
</organism>
<dbReference type="EMBL" id="JARJLG010000340">
    <property type="protein sequence ID" value="KAJ7715911.1"/>
    <property type="molecule type" value="Genomic_DNA"/>
</dbReference>
<evidence type="ECO:0000313" key="2">
    <source>
        <dbReference type="EMBL" id="KAJ7715911.1"/>
    </source>
</evidence>
<gene>
    <name evidence="2" type="ORF">DFH07DRAFT_974061</name>
</gene>
<name>A0AAD7HAI3_9AGAR</name>
<proteinExistence type="predicted"/>
<reference evidence="2" key="1">
    <citation type="submission" date="2023-03" db="EMBL/GenBank/DDBJ databases">
        <title>Massive genome expansion in bonnet fungi (Mycena s.s.) driven by repeated elements and novel gene families across ecological guilds.</title>
        <authorList>
            <consortium name="Lawrence Berkeley National Laboratory"/>
            <person name="Harder C.B."/>
            <person name="Miyauchi S."/>
            <person name="Viragh M."/>
            <person name="Kuo A."/>
            <person name="Thoen E."/>
            <person name="Andreopoulos B."/>
            <person name="Lu D."/>
            <person name="Skrede I."/>
            <person name="Drula E."/>
            <person name="Henrissat B."/>
            <person name="Morin E."/>
            <person name="Kohler A."/>
            <person name="Barry K."/>
            <person name="LaButti K."/>
            <person name="Morin E."/>
            <person name="Salamov A."/>
            <person name="Lipzen A."/>
            <person name="Mereny Z."/>
            <person name="Hegedus B."/>
            <person name="Baldrian P."/>
            <person name="Stursova M."/>
            <person name="Weitz H."/>
            <person name="Taylor A."/>
            <person name="Grigoriev I.V."/>
            <person name="Nagy L.G."/>
            <person name="Martin F."/>
            <person name="Kauserud H."/>
        </authorList>
    </citation>
    <scope>NUCLEOTIDE SEQUENCE</scope>
    <source>
        <strain evidence="2">CBHHK188m</strain>
    </source>
</reference>
<dbReference type="Proteomes" id="UP001215280">
    <property type="component" value="Unassembled WGS sequence"/>
</dbReference>
<protein>
    <submittedName>
        <fullName evidence="2">Uncharacterized protein</fullName>
    </submittedName>
</protein>